<protein>
    <submittedName>
        <fullName evidence="2">Uncharacterized protein</fullName>
    </submittedName>
</protein>
<organism evidence="2 3">
    <name type="scientific">Ancylostoma ceylanicum</name>
    <dbReference type="NCBI Taxonomy" id="53326"/>
    <lineage>
        <taxon>Eukaryota</taxon>
        <taxon>Metazoa</taxon>
        <taxon>Ecdysozoa</taxon>
        <taxon>Nematoda</taxon>
        <taxon>Chromadorea</taxon>
        <taxon>Rhabditida</taxon>
        <taxon>Rhabditina</taxon>
        <taxon>Rhabditomorpha</taxon>
        <taxon>Strongyloidea</taxon>
        <taxon>Ancylostomatidae</taxon>
        <taxon>Ancylostomatinae</taxon>
        <taxon>Ancylostoma</taxon>
    </lineage>
</organism>
<gene>
    <name evidence="2" type="primary">Acey_s0004.g1703</name>
    <name evidence="2" type="ORF">Y032_0004g1703</name>
</gene>
<name>A0A016VTC7_9BILA</name>
<feature type="chain" id="PRO_5001490493" evidence="1">
    <location>
        <begin position="24"/>
        <end position="99"/>
    </location>
</feature>
<reference evidence="3" key="1">
    <citation type="journal article" date="2015" name="Nat. Genet.">
        <title>The genome and transcriptome of the zoonotic hookworm Ancylostoma ceylanicum identify infection-specific gene families.</title>
        <authorList>
            <person name="Schwarz E.M."/>
            <person name="Hu Y."/>
            <person name="Antoshechkin I."/>
            <person name="Miller M.M."/>
            <person name="Sternberg P.W."/>
            <person name="Aroian R.V."/>
        </authorList>
    </citation>
    <scope>NUCLEOTIDE SEQUENCE</scope>
    <source>
        <strain evidence="3">HY135</strain>
    </source>
</reference>
<evidence type="ECO:0000256" key="1">
    <source>
        <dbReference type="SAM" id="SignalP"/>
    </source>
</evidence>
<comment type="caution">
    <text evidence="2">The sequence shown here is derived from an EMBL/GenBank/DDBJ whole genome shotgun (WGS) entry which is preliminary data.</text>
</comment>
<proteinExistence type="predicted"/>
<feature type="signal peptide" evidence="1">
    <location>
        <begin position="1"/>
        <end position="23"/>
    </location>
</feature>
<sequence length="99" mass="11349">MSWKLWLKRVGVKLCLHMQQGLAFETLYYSGKQGGESTCHSLHWPNLALLNHNFPQVLVLFLVEKIFHFQHNVGNDLRQIIASCFPGFQVVGATMLPLR</sequence>
<dbReference type="AlphaFoldDB" id="A0A016VTC7"/>
<evidence type="ECO:0000313" key="3">
    <source>
        <dbReference type="Proteomes" id="UP000024635"/>
    </source>
</evidence>
<keyword evidence="1" id="KW-0732">Signal</keyword>
<keyword evidence="3" id="KW-1185">Reference proteome</keyword>
<dbReference type="Proteomes" id="UP000024635">
    <property type="component" value="Unassembled WGS sequence"/>
</dbReference>
<evidence type="ECO:0000313" key="2">
    <source>
        <dbReference type="EMBL" id="EYC30660.1"/>
    </source>
</evidence>
<accession>A0A016VTC7</accession>
<dbReference type="EMBL" id="JARK01001340">
    <property type="protein sequence ID" value="EYC30660.1"/>
    <property type="molecule type" value="Genomic_DNA"/>
</dbReference>